<protein>
    <recommendedName>
        <fullName evidence="3">EthD domain-containing protein</fullName>
    </recommendedName>
</protein>
<accession>A0ABN0YAV7</accession>
<keyword evidence="2" id="KW-1185">Reference proteome</keyword>
<name>A0ABN0YAV7_9ACTN</name>
<dbReference type="Proteomes" id="UP001500879">
    <property type="component" value="Unassembled WGS sequence"/>
</dbReference>
<sequence>MPIPNPCGENRHKITIVMTTDPGNVADGDRLWDSYFAYLENGHGQSLIAYTLTKGPESVNPFDPRSPVTDRTIYTLDECYPTGPDITRHWEQLAQEWEDFPEALAWAQRPGTQTVILQDGLVVHSLWHADETT</sequence>
<evidence type="ECO:0008006" key="3">
    <source>
        <dbReference type="Google" id="ProtNLM"/>
    </source>
</evidence>
<dbReference type="RefSeq" id="WP_344019786.1">
    <property type="nucleotide sequence ID" value="NZ_BAAABX010000007.1"/>
</dbReference>
<evidence type="ECO:0000313" key="2">
    <source>
        <dbReference type="Proteomes" id="UP001500879"/>
    </source>
</evidence>
<organism evidence="1 2">
    <name type="scientific">Streptomyces luteireticuli</name>
    <dbReference type="NCBI Taxonomy" id="173858"/>
    <lineage>
        <taxon>Bacteria</taxon>
        <taxon>Bacillati</taxon>
        <taxon>Actinomycetota</taxon>
        <taxon>Actinomycetes</taxon>
        <taxon>Kitasatosporales</taxon>
        <taxon>Streptomycetaceae</taxon>
        <taxon>Streptomyces</taxon>
    </lineage>
</organism>
<reference evidence="1 2" key="1">
    <citation type="journal article" date="2019" name="Int. J. Syst. Evol. Microbiol.">
        <title>The Global Catalogue of Microorganisms (GCM) 10K type strain sequencing project: providing services to taxonomists for standard genome sequencing and annotation.</title>
        <authorList>
            <consortium name="The Broad Institute Genomics Platform"/>
            <consortium name="The Broad Institute Genome Sequencing Center for Infectious Disease"/>
            <person name="Wu L."/>
            <person name="Ma J."/>
        </authorList>
    </citation>
    <scope>NUCLEOTIDE SEQUENCE [LARGE SCALE GENOMIC DNA]</scope>
    <source>
        <strain evidence="1 2">JCM 4788</strain>
    </source>
</reference>
<proteinExistence type="predicted"/>
<comment type="caution">
    <text evidence="1">The sequence shown here is derived from an EMBL/GenBank/DDBJ whole genome shotgun (WGS) entry which is preliminary data.</text>
</comment>
<gene>
    <name evidence="1" type="ORF">GCM10010357_07710</name>
</gene>
<dbReference type="EMBL" id="BAAABX010000007">
    <property type="protein sequence ID" value="GAA0389466.1"/>
    <property type="molecule type" value="Genomic_DNA"/>
</dbReference>
<evidence type="ECO:0000313" key="1">
    <source>
        <dbReference type="EMBL" id="GAA0389466.1"/>
    </source>
</evidence>